<evidence type="ECO:0000256" key="6">
    <source>
        <dbReference type="ARBA" id="ARBA00022806"/>
    </source>
</evidence>
<comment type="subunit">
    <text evidence="12">Component of the replication restart primosome.</text>
</comment>
<keyword evidence="2 12" id="KW-0235">DNA replication</keyword>
<dbReference type="CDD" id="cd18804">
    <property type="entry name" value="SF2_C_priA"/>
    <property type="match status" value="1"/>
</dbReference>
<feature type="binding site" evidence="12">
    <location>
        <position position="517"/>
    </location>
    <ligand>
        <name>Zn(2+)</name>
        <dbReference type="ChEBI" id="CHEBI:29105"/>
        <label>1</label>
    </ligand>
</feature>
<dbReference type="GO" id="GO:0006302">
    <property type="term" value="P:double-strand break repair"/>
    <property type="evidence" value="ECO:0007669"/>
    <property type="project" value="InterPro"/>
</dbReference>
<feature type="binding site" evidence="12">
    <location>
        <position position="507"/>
    </location>
    <ligand>
        <name>Zn(2+)</name>
        <dbReference type="ChEBI" id="CHEBI:29105"/>
        <label>2</label>
    </ligand>
</feature>
<feature type="binding site" evidence="12">
    <location>
        <position position="486"/>
    </location>
    <ligand>
        <name>Zn(2+)</name>
        <dbReference type="ChEBI" id="CHEBI:29105"/>
        <label>2</label>
    </ligand>
</feature>
<dbReference type="GO" id="GO:0016887">
    <property type="term" value="F:ATP hydrolysis activity"/>
    <property type="evidence" value="ECO:0007669"/>
    <property type="project" value="RHEA"/>
</dbReference>
<comment type="catalytic activity">
    <reaction evidence="12">
        <text>Couples ATP hydrolysis with the unwinding of duplex DNA by translocating in the 3'-5' direction.</text>
        <dbReference type="EC" id="5.6.2.4"/>
    </reaction>
</comment>
<sequence>MIARVTLEIALRKEFDYLIPSELASQVDVGSRVQVPFGARKVLGCVTAMAEESAHANLRPILKVIGAQTLVTPKILKLARWIGEYYCCPPEIALKSVLPDAVRKEQAGWRERLFVRALPQTEPLPKLPKRQQEVYRILEERKELPLQELIDLAETTAATVRSLEDKGLVTITTEISERDPYAHEHILPSQPLPLNPQQARALERIIAAMDGQQAKPSTASAGDMTPVSSSNNFRLQSDDVPQTEPKNASSVFLLHGVTGSGKTEVYLQALAHALEQGKGAIVLVPEISLTPQTVERFKARFSSGPLQTLVAVLHSHLSAGERHDEWHKIRQGRARIVIGARSAIFAPVDPLGLIIVDEEHEHTYKQEESPRYHARDVAIVRGRMEGATVVLGSATPSMESFYNCSRGKYILLEMLERVDAKKMPLVRVVDMRQAMRKGKSIPIYSPQLKEAIQQRLERKEQTILFLNRRGYSTSLQCPLCGFVAQCPNCSVSLTYHRRAQILCCHVCGHTEPVPSFCPGPKCGNPDIRYAGLGTEKVEDTLLKLFPHARIKRMDSDTLKKKDDYRRILGDFRLGKIDILVGTQMIAKGLHFPNVTLVGIVYADMALHLADFRAGERTFQLLTQVAGRAGRGDIEGEVFVQSFTPFHPAIQYARRHDFAGFYEQELEFREQLKYPPVSRVAMLTLKGRNEEKVKLSADHLRRELEKALAGIKELIIAGPAPAPLARAESLYRYQIMLRARQMSEVSKRLAVMNQSLSLPEDVSLSIDIDPVNLA</sequence>
<comment type="caution">
    <text evidence="15">The sequence shown here is derived from an EMBL/GenBank/DDBJ whole genome shotgun (WGS) entry which is preliminary data.</text>
</comment>
<dbReference type="NCBIfam" id="TIGR00595">
    <property type="entry name" value="priA"/>
    <property type="match status" value="1"/>
</dbReference>
<dbReference type="InterPro" id="IPR001650">
    <property type="entry name" value="Helicase_C-like"/>
</dbReference>
<feature type="binding site" evidence="12">
    <location>
        <position position="477"/>
    </location>
    <ligand>
        <name>Zn(2+)</name>
        <dbReference type="ChEBI" id="CHEBI:29105"/>
        <label>1</label>
    </ligand>
</feature>
<dbReference type="PANTHER" id="PTHR30580:SF0">
    <property type="entry name" value="PRIMOSOMAL PROTEIN N"/>
    <property type="match status" value="1"/>
</dbReference>
<feature type="binding site" evidence="12">
    <location>
        <position position="489"/>
    </location>
    <ligand>
        <name>Zn(2+)</name>
        <dbReference type="ChEBI" id="CHEBI:29105"/>
        <label>2</label>
    </ligand>
</feature>
<dbReference type="EC" id="5.6.2.4" evidence="12"/>
<accession>B9XLJ1</accession>
<name>B9XLJ1_PEDPL</name>
<dbReference type="RefSeq" id="WP_007416680.1">
    <property type="nucleotide sequence ID" value="NZ_ABOX02000030.1"/>
</dbReference>
<dbReference type="GO" id="GO:0043138">
    <property type="term" value="F:3'-5' DNA helicase activity"/>
    <property type="evidence" value="ECO:0007669"/>
    <property type="project" value="UniProtKB-EC"/>
</dbReference>
<dbReference type="GO" id="GO:0005524">
    <property type="term" value="F:ATP binding"/>
    <property type="evidence" value="ECO:0007669"/>
    <property type="project" value="UniProtKB-UniRule"/>
</dbReference>
<dbReference type="Gene3D" id="3.40.1440.60">
    <property type="entry name" value="PriA, 3(prime) DNA-binding domain"/>
    <property type="match status" value="1"/>
</dbReference>
<dbReference type="InterPro" id="IPR040498">
    <property type="entry name" value="PriA_CRR"/>
</dbReference>
<feature type="binding site" evidence="12">
    <location>
        <position position="504"/>
    </location>
    <ligand>
        <name>Zn(2+)</name>
        <dbReference type="ChEBI" id="CHEBI:29105"/>
        <label>2</label>
    </ligand>
</feature>
<dbReference type="InterPro" id="IPR042115">
    <property type="entry name" value="PriA_3primeBD_sf"/>
</dbReference>
<dbReference type="GO" id="GO:0006310">
    <property type="term" value="P:DNA recombination"/>
    <property type="evidence" value="ECO:0007669"/>
    <property type="project" value="InterPro"/>
</dbReference>
<comment type="caution">
    <text evidence="12">Lacks conserved residue(s) required for the propagation of feature annotation.</text>
</comment>
<dbReference type="FunFam" id="3.40.1440.60:FF:000001">
    <property type="entry name" value="Primosomal protein N"/>
    <property type="match status" value="1"/>
</dbReference>
<dbReference type="Proteomes" id="UP000003688">
    <property type="component" value="Unassembled WGS sequence"/>
</dbReference>
<dbReference type="STRING" id="320771.Cflav_PD2090"/>
<dbReference type="InterPro" id="IPR014001">
    <property type="entry name" value="Helicase_ATP-bd"/>
</dbReference>
<keyword evidence="9 12" id="KW-0238">DNA-binding</keyword>
<evidence type="ECO:0000259" key="14">
    <source>
        <dbReference type="PROSITE" id="PS51194"/>
    </source>
</evidence>
<keyword evidence="5 12" id="KW-0378">Hydrolase</keyword>
<keyword evidence="3 12" id="KW-0479">Metal-binding</keyword>
<reference evidence="15 16" key="1">
    <citation type="journal article" date="2011" name="J. Bacteriol.">
        <title>Genome sequence of 'Pedosphaera parvula' Ellin514, an aerobic Verrucomicrobial isolate from pasture soil.</title>
        <authorList>
            <person name="Kant R."/>
            <person name="van Passel M.W."/>
            <person name="Sangwan P."/>
            <person name="Palva A."/>
            <person name="Lucas S."/>
            <person name="Copeland A."/>
            <person name="Lapidus A."/>
            <person name="Glavina Del Rio T."/>
            <person name="Dalin E."/>
            <person name="Tice H."/>
            <person name="Bruce D."/>
            <person name="Goodwin L."/>
            <person name="Pitluck S."/>
            <person name="Chertkov O."/>
            <person name="Larimer F.W."/>
            <person name="Land M.L."/>
            <person name="Hauser L."/>
            <person name="Brettin T.S."/>
            <person name="Detter J.C."/>
            <person name="Han S."/>
            <person name="de Vos W.M."/>
            <person name="Janssen P.H."/>
            <person name="Smidt H."/>
        </authorList>
    </citation>
    <scope>NUCLEOTIDE SEQUENCE [LARGE SCALE GENOMIC DNA]</scope>
    <source>
        <strain evidence="15 16">Ellin514</strain>
    </source>
</reference>
<dbReference type="GO" id="GO:0006270">
    <property type="term" value="P:DNA replication initiation"/>
    <property type="evidence" value="ECO:0007669"/>
    <property type="project" value="TreeGrafter"/>
</dbReference>
<evidence type="ECO:0000256" key="1">
    <source>
        <dbReference type="ARBA" id="ARBA00022515"/>
    </source>
</evidence>
<dbReference type="Pfam" id="PF00271">
    <property type="entry name" value="Helicase_C"/>
    <property type="match status" value="1"/>
</dbReference>
<dbReference type="GO" id="GO:0006269">
    <property type="term" value="P:DNA replication, synthesis of primer"/>
    <property type="evidence" value="ECO:0007669"/>
    <property type="project" value="UniProtKB-KW"/>
</dbReference>
<keyword evidence="8 12" id="KW-0067">ATP-binding</keyword>
<dbReference type="Gene3D" id="3.40.50.300">
    <property type="entry name" value="P-loop containing nucleotide triphosphate hydrolases"/>
    <property type="match status" value="2"/>
</dbReference>
<dbReference type="PROSITE" id="PS51192">
    <property type="entry name" value="HELICASE_ATP_BIND_1"/>
    <property type="match status" value="1"/>
</dbReference>
<dbReference type="GO" id="GO:0008270">
    <property type="term" value="F:zinc ion binding"/>
    <property type="evidence" value="ECO:0007669"/>
    <property type="project" value="UniProtKB-UniRule"/>
</dbReference>
<evidence type="ECO:0000256" key="3">
    <source>
        <dbReference type="ARBA" id="ARBA00022723"/>
    </source>
</evidence>
<dbReference type="InterPro" id="IPR027417">
    <property type="entry name" value="P-loop_NTPase"/>
</dbReference>
<evidence type="ECO:0000256" key="2">
    <source>
        <dbReference type="ARBA" id="ARBA00022705"/>
    </source>
</evidence>
<keyword evidence="10 12" id="KW-0413">Isomerase</keyword>
<evidence type="ECO:0000313" key="16">
    <source>
        <dbReference type="Proteomes" id="UP000003688"/>
    </source>
</evidence>
<dbReference type="Pfam" id="PF18074">
    <property type="entry name" value="PriA_C"/>
    <property type="match status" value="1"/>
</dbReference>
<comment type="catalytic activity">
    <reaction evidence="11 12">
        <text>ATP + H2O = ADP + phosphate + H(+)</text>
        <dbReference type="Rhea" id="RHEA:13065"/>
        <dbReference type="ChEBI" id="CHEBI:15377"/>
        <dbReference type="ChEBI" id="CHEBI:15378"/>
        <dbReference type="ChEBI" id="CHEBI:30616"/>
        <dbReference type="ChEBI" id="CHEBI:43474"/>
        <dbReference type="ChEBI" id="CHEBI:456216"/>
        <dbReference type="EC" id="5.6.2.4"/>
    </reaction>
</comment>
<dbReference type="EMBL" id="ABOX02000030">
    <property type="protein sequence ID" value="EEF59239.1"/>
    <property type="molecule type" value="Genomic_DNA"/>
</dbReference>
<dbReference type="InterPro" id="IPR041222">
    <property type="entry name" value="PriA_3primeBD"/>
</dbReference>
<dbReference type="AlphaFoldDB" id="B9XLJ1"/>
<keyword evidence="4 12" id="KW-0547">Nucleotide-binding</keyword>
<organism evidence="15 16">
    <name type="scientific">Pedosphaera parvula (strain Ellin514)</name>
    <dbReference type="NCBI Taxonomy" id="320771"/>
    <lineage>
        <taxon>Bacteria</taxon>
        <taxon>Pseudomonadati</taxon>
        <taxon>Verrucomicrobiota</taxon>
        <taxon>Pedosphaerae</taxon>
        <taxon>Pedosphaerales</taxon>
        <taxon>Pedosphaeraceae</taxon>
        <taxon>Pedosphaera</taxon>
    </lineage>
</organism>
<dbReference type="FunFam" id="3.40.50.300:FF:000489">
    <property type="entry name" value="Primosome assembly protein PriA"/>
    <property type="match status" value="1"/>
</dbReference>
<evidence type="ECO:0000313" key="15">
    <source>
        <dbReference type="EMBL" id="EEF59239.1"/>
    </source>
</evidence>
<dbReference type="PROSITE" id="PS51194">
    <property type="entry name" value="HELICASE_CTER"/>
    <property type="match status" value="1"/>
</dbReference>
<comment type="cofactor">
    <cofactor evidence="12">
        <name>Zn(2+)</name>
        <dbReference type="ChEBI" id="CHEBI:29105"/>
    </cofactor>
    <text evidence="12">Binds 2 zinc ions per subunit.</text>
</comment>
<dbReference type="SMART" id="SM00490">
    <property type="entry name" value="HELICc"/>
    <property type="match status" value="1"/>
</dbReference>
<feature type="binding site" evidence="12">
    <location>
        <position position="480"/>
    </location>
    <ligand>
        <name>Zn(2+)</name>
        <dbReference type="ChEBI" id="CHEBI:29105"/>
        <label>1</label>
    </ligand>
</feature>
<evidence type="ECO:0000256" key="5">
    <source>
        <dbReference type="ARBA" id="ARBA00022801"/>
    </source>
</evidence>
<evidence type="ECO:0000259" key="13">
    <source>
        <dbReference type="PROSITE" id="PS51192"/>
    </source>
</evidence>
<dbReference type="GO" id="GO:0003677">
    <property type="term" value="F:DNA binding"/>
    <property type="evidence" value="ECO:0007669"/>
    <property type="project" value="UniProtKB-UniRule"/>
</dbReference>
<dbReference type="Pfam" id="PF00270">
    <property type="entry name" value="DEAD"/>
    <property type="match status" value="1"/>
</dbReference>
<evidence type="ECO:0000256" key="7">
    <source>
        <dbReference type="ARBA" id="ARBA00022833"/>
    </source>
</evidence>
<dbReference type="GO" id="GO:1990077">
    <property type="term" value="C:primosome complex"/>
    <property type="evidence" value="ECO:0007669"/>
    <property type="project" value="UniProtKB-UniRule"/>
</dbReference>
<dbReference type="InterPro" id="IPR041236">
    <property type="entry name" value="PriA_C"/>
</dbReference>
<feature type="domain" description="Helicase C-terminal" evidence="14">
    <location>
        <begin position="512"/>
        <end position="668"/>
    </location>
</feature>
<keyword evidence="16" id="KW-1185">Reference proteome</keyword>
<keyword evidence="1 12" id="KW-0639">Primosome</keyword>
<keyword evidence="6 12" id="KW-0347">Helicase</keyword>
<proteinExistence type="inferred from homology"/>
<dbReference type="Pfam" id="PF18319">
    <property type="entry name" value="Zn_ribbon_PriA"/>
    <property type="match status" value="1"/>
</dbReference>
<evidence type="ECO:0000256" key="10">
    <source>
        <dbReference type="ARBA" id="ARBA00023235"/>
    </source>
</evidence>
<dbReference type="PANTHER" id="PTHR30580">
    <property type="entry name" value="PRIMOSOMAL PROTEIN N"/>
    <property type="match status" value="1"/>
</dbReference>
<gene>
    <name evidence="12" type="primary">priA</name>
    <name evidence="15" type="ORF">Cflav_PD2090</name>
</gene>
<keyword evidence="7 12" id="KW-0862">Zinc</keyword>
<evidence type="ECO:0000256" key="11">
    <source>
        <dbReference type="ARBA" id="ARBA00048988"/>
    </source>
</evidence>
<evidence type="ECO:0000256" key="9">
    <source>
        <dbReference type="ARBA" id="ARBA00023125"/>
    </source>
</evidence>
<dbReference type="SMART" id="SM00487">
    <property type="entry name" value="DEXDc"/>
    <property type="match status" value="1"/>
</dbReference>
<dbReference type="InterPro" id="IPR011545">
    <property type="entry name" value="DEAD/DEAH_box_helicase_dom"/>
</dbReference>
<comment type="function">
    <text evidence="12">Initiates the restart of stalled replication forks, which reloads the replicative helicase on sites other than the origin of replication. Recognizes and binds to abandoned replication forks and remodels them to uncover a helicase loading site. Promotes assembly of the primosome at these replication forks.</text>
</comment>
<dbReference type="InterPro" id="IPR005259">
    <property type="entry name" value="PriA"/>
</dbReference>
<dbReference type="SUPFAM" id="SSF52540">
    <property type="entry name" value="P-loop containing nucleoside triphosphate hydrolases"/>
    <property type="match status" value="1"/>
</dbReference>
<evidence type="ECO:0000256" key="12">
    <source>
        <dbReference type="HAMAP-Rule" id="MF_00983"/>
    </source>
</evidence>
<evidence type="ECO:0000256" key="4">
    <source>
        <dbReference type="ARBA" id="ARBA00022741"/>
    </source>
</evidence>
<comment type="similarity">
    <text evidence="12">Belongs to the helicase family. PriA subfamily.</text>
</comment>
<protein>
    <recommendedName>
        <fullName evidence="12">Replication restart protein PriA</fullName>
    </recommendedName>
    <alternativeName>
        <fullName evidence="12">ATP-dependent DNA helicase PriA</fullName>
        <ecNumber evidence="12">5.6.2.4</ecNumber>
    </alternativeName>
    <alternativeName>
        <fullName evidence="12">DNA 3'-5' helicase PriA</fullName>
    </alternativeName>
</protein>
<feature type="domain" description="Helicase ATP-binding" evidence="13">
    <location>
        <begin position="243"/>
        <end position="414"/>
    </location>
</feature>
<dbReference type="HAMAP" id="MF_00983">
    <property type="entry name" value="PriA"/>
    <property type="match status" value="1"/>
</dbReference>
<dbReference type="CDD" id="cd17929">
    <property type="entry name" value="DEXHc_priA"/>
    <property type="match status" value="1"/>
</dbReference>
<dbReference type="Pfam" id="PF17764">
    <property type="entry name" value="PriA_3primeBD"/>
    <property type="match status" value="1"/>
</dbReference>
<evidence type="ECO:0000256" key="8">
    <source>
        <dbReference type="ARBA" id="ARBA00022840"/>
    </source>
</evidence>